<keyword evidence="1" id="KW-0812">Transmembrane</keyword>
<dbReference type="RefSeq" id="WP_012548809.1">
    <property type="nucleotide sequence ID" value="NC_011299.1"/>
</dbReference>
<dbReference type="EMBL" id="EU881703">
    <property type="protein sequence ID" value="ACI15701.1"/>
    <property type="molecule type" value="Genomic_DNA"/>
</dbReference>
<evidence type="ECO:0000313" key="2">
    <source>
        <dbReference type="EMBL" id="ACI15701.1"/>
    </source>
</evidence>
<proteinExistence type="predicted"/>
<accession>B6D919</accession>
<feature type="transmembrane region" description="Helical" evidence="1">
    <location>
        <begin position="74"/>
        <end position="90"/>
    </location>
</feature>
<sequence length="100" mass="10881">MKVLQKIKQGVKVVGEKVINVVKMPMMKYKKGNHEGAMGGFIAGLALLGGAIASTFDKSFASLLGCDKSYLTDFLALIGFIALVGGIVEYRRLRKQVFKK</sequence>
<geneLocation type="plasmid" evidence="2">
    <name>pAH1</name>
</geneLocation>
<name>B6D919_ACIHW</name>
<organism evidence="2">
    <name type="scientific">Acidianus hospitalis (strain W1)</name>
    <dbReference type="NCBI Taxonomy" id="933801"/>
    <lineage>
        <taxon>Archaea</taxon>
        <taxon>Thermoproteota</taxon>
        <taxon>Thermoprotei</taxon>
        <taxon>Sulfolobales</taxon>
        <taxon>Sulfolobaceae</taxon>
        <taxon>Acidianus</taxon>
    </lineage>
</organism>
<keyword evidence="2" id="KW-0614">Plasmid</keyword>
<reference evidence="2" key="1">
    <citation type="journal article" date="2008" name="Mol. Microbiol.">
        <title>Novel archaeal plasmid pAH1 and its interactions with the lipothrixvirus AFV1.</title>
        <authorList>
            <person name="Basta T."/>
            <person name="Smyth J."/>
            <person name="Forterre P."/>
            <person name="Prangishvili D."/>
            <person name="Peng X."/>
        </authorList>
    </citation>
    <scope>NUCLEOTIDE SEQUENCE</scope>
    <source>
        <strain evidence="2">W1</strain>
        <plasmid evidence="2">pAH1</plasmid>
    </source>
</reference>
<keyword evidence="1" id="KW-0472">Membrane</keyword>
<feature type="transmembrane region" description="Helical" evidence="1">
    <location>
        <begin position="36"/>
        <end position="54"/>
    </location>
</feature>
<keyword evidence="1" id="KW-1133">Transmembrane helix</keyword>
<dbReference type="AlphaFoldDB" id="B6D919"/>
<protein>
    <submittedName>
        <fullName evidence="2">Conserved conjugative plasmid protein</fullName>
    </submittedName>
</protein>
<evidence type="ECO:0000256" key="1">
    <source>
        <dbReference type="SAM" id="Phobius"/>
    </source>
</evidence>